<accession>A0A975B4L1</accession>
<sequence length="1042" mass="122293">MNNELRQLGKEWLSRLKEISLQGGCVGEIDLSEEETLRLSKKIEKDIARSSFFDNEIAAVLAVVAVNLAYYYYEGSGGESFLKFLIPDCIQNKKQVDRVKVRFENFLRSISLLSEIKGVPYRYVGLFVRQAIITKHYLPGLKYYLKRFNQLIGFEKFEDLSYHSYLNKLERILSNQKYNSGIFIETLKKQEGFHLIKTIALLLDQVRTSHVAFNKLKKRPGFRTGFWNELEELLNGSPSNEMPSQRYKDPFFVYDPEKCQIGIKFDSFGVSDRIYSIEKDSGRQLVEESFFPFLRDDQLDDTIKVSIKGLNTFDVRLWKPKLCEGFTFQAIFRMNDGRFKSSINHPRERLEPGTYYLITTGETDETVCKEIGIESSSYPLNLEGEQCYYDVWHFDLKPGIELPNLGKCYEYSEYSGLEWDNPYFFSGTEHSSGVFSGKLPRCRISGWKTLKHRYRLVIEYESDANRKIISEVEPEYQNDNAYYSFSPPEGDWKYLKGCLKLEILGYSTLIPNPSRLPFILLPKNTRIRWTYDLLSKEDKPQIFITSLSDLNMKWTPKPVNISSRTDQREYCFEPVTEMVYGKSDHLPDLRFHIHFSVAQAYLLNPPLPSARQFLWHSSLNESFSFFISGHRDSLLELGLSTFDNIDPIRVWQHTDEQKVKIRIPSRDLKDGLLGKPVVAGKFVVKYKDLWKETECVYLHEERLIESLEKDQIKEFFDHLPDDLKTVFQKAVQAIREVDYRFEHAFENNSHLPQKIKEFLFFVEIASKIFDFDEHVDLENSKYANIYYLSWLKWYNTKSLNPIIHFRNRPDTELPLTARWRDKINGRIRSLKELSNISRLISDWKGDVSDPFGKCKSTIATMDYGKELTLAAYHYAIKRHEQIFTNLGKIRNLNLPKPIEVLSQIIELLAKMRLWRYRDVRLSIQNSSEDPWERLLFQFKCIWELFGNISLSILTESGYDFVDSIQLLDILDETGLCDVINDIITQNWKNLKQSLNKNNDPHLLYLLYKNNDLSQKTEVSMQEVCERLKEMQKNGDIPYHIEI</sequence>
<dbReference type="KEGG" id="dli:dnl_09050"/>
<proteinExistence type="predicted"/>
<dbReference type="AlphaFoldDB" id="A0A975B4L1"/>
<evidence type="ECO:0000313" key="2">
    <source>
        <dbReference type="Proteomes" id="UP000663720"/>
    </source>
</evidence>
<keyword evidence="2" id="KW-1185">Reference proteome</keyword>
<dbReference type="RefSeq" id="WP_207690505.1">
    <property type="nucleotide sequence ID" value="NZ_CP061799.1"/>
</dbReference>
<reference evidence="1" key="1">
    <citation type="journal article" date="2021" name="Microb. Physiol.">
        <title>Proteogenomic Insights into the Physiology of Marine, Sulfate-Reducing, Filamentous Desulfonema limicola and Desulfonema magnum.</title>
        <authorList>
            <person name="Schnaars V."/>
            <person name="Wohlbrand L."/>
            <person name="Scheve S."/>
            <person name="Hinrichs C."/>
            <person name="Reinhardt R."/>
            <person name="Rabus R."/>
        </authorList>
    </citation>
    <scope>NUCLEOTIDE SEQUENCE</scope>
    <source>
        <strain evidence="1">5ac10</strain>
    </source>
</reference>
<gene>
    <name evidence="1" type="ORF">dnl_09050</name>
</gene>
<dbReference type="EMBL" id="CP061799">
    <property type="protein sequence ID" value="QTA78676.1"/>
    <property type="molecule type" value="Genomic_DNA"/>
</dbReference>
<organism evidence="1 2">
    <name type="scientific">Desulfonema limicola</name>
    <dbReference type="NCBI Taxonomy" id="45656"/>
    <lineage>
        <taxon>Bacteria</taxon>
        <taxon>Pseudomonadati</taxon>
        <taxon>Thermodesulfobacteriota</taxon>
        <taxon>Desulfobacteria</taxon>
        <taxon>Desulfobacterales</taxon>
        <taxon>Desulfococcaceae</taxon>
        <taxon>Desulfonema</taxon>
    </lineage>
</organism>
<dbReference type="Proteomes" id="UP000663720">
    <property type="component" value="Chromosome"/>
</dbReference>
<name>A0A975B4L1_9BACT</name>
<protein>
    <submittedName>
        <fullName evidence="1">Uncharacterized protein</fullName>
    </submittedName>
</protein>
<evidence type="ECO:0000313" key="1">
    <source>
        <dbReference type="EMBL" id="QTA78676.1"/>
    </source>
</evidence>